<feature type="region of interest" description="Disordered" evidence="1">
    <location>
        <begin position="410"/>
        <end position="479"/>
    </location>
</feature>
<dbReference type="eggNOG" id="COG3144">
    <property type="taxonomic scope" value="Bacteria"/>
</dbReference>
<dbReference type="InterPro" id="IPR038610">
    <property type="entry name" value="FliK-like_C_sf"/>
</dbReference>
<evidence type="ECO:0000259" key="2">
    <source>
        <dbReference type="Pfam" id="PF02120"/>
    </source>
</evidence>
<sequence>MNPVNEALGVPAAVSGKSGSRQGGRDQHPGEAGAFETAVADAGRKKGPGQKAAPDAAKDAGNAATDLQLAADAALGRGGKGMLAASDAVEPSDGLEAAANEAPSQDGQPGVANAHQKALTRLQQLAGGRMPERGETLEDEPPMRIADAKGGKGHGPAVSVDTGGAVGGEAPDASTASAEPPAATVNDLLTLLGGPVQPAASLAAEGQATRMSGDRTAAGLAAKIDAADLGPTDDLPTANGSDNAATDRLFRFARADGKGQAVSMNISADGERVAVENGGSSAAPRAEAITVLEARRYLGVAMNTNSASVASAIAGDGEWAQALQSSLALTQPEALGQAGKMLNTLKIQMHPIDLGTVTATLRLKDDELHVELKVETGDAYRQLRDDQGEMVKALRAQGFAVDQVSITLSAGGDASSGNGSQAQAGLGQSGRERAGEGNGEGRQRQDGSQSAAAERRTGNDGTDDASTGAERARAGYVYM</sequence>
<dbReference type="Gene3D" id="3.30.750.140">
    <property type="match status" value="1"/>
</dbReference>
<dbReference type="OrthoDB" id="8117459at2"/>
<evidence type="ECO:0000256" key="1">
    <source>
        <dbReference type="SAM" id="MobiDB-lite"/>
    </source>
</evidence>
<keyword evidence="3" id="KW-0282">Flagellum</keyword>
<feature type="region of interest" description="Disordered" evidence="1">
    <location>
        <begin position="79"/>
        <end position="115"/>
    </location>
</feature>
<feature type="compositionally biased region" description="Low complexity" evidence="1">
    <location>
        <begin position="49"/>
        <end position="61"/>
    </location>
</feature>
<dbReference type="STRING" id="716928.GCA_000261485_00683"/>
<organism evidence="3 4">
    <name type="scientific">Sinorhizobium sojae CCBAU 05684</name>
    <dbReference type="NCBI Taxonomy" id="716928"/>
    <lineage>
        <taxon>Bacteria</taxon>
        <taxon>Pseudomonadati</taxon>
        <taxon>Pseudomonadota</taxon>
        <taxon>Alphaproteobacteria</taxon>
        <taxon>Hyphomicrobiales</taxon>
        <taxon>Rhizobiaceae</taxon>
        <taxon>Sinorhizobium/Ensifer group</taxon>
        <taxon>Sinorhizobium</taxon>
    </lineage>
</organism>
<keyword evidence="4" id="KW-1185">Reference proteome</keyword>
<protein>
    <submittedName>
        <fullName evidence="3">Flagellar hook-length control protein FliK</fullName>
    </submittedName>
</protein>
<dbReference type="Pfam" id="PF02120">
    <property type="entry name" value="Flg_hook"/>
    <property type="match status" value="1"/>
</dbReference>
<accession>A0A249P7D4</accession>
<name>A0A249P7D4_9HYPH</name>
<dbReference type="CDD" id="cd17470">
    <property type="entry name" value="T3SS_Flik_C"/>
    <property type="match status" value="1"/>
</dbReference>
<feature type="region of interest" description="Disordered" evidence="1">
    <location>
        <begin position="131"/>
        <end position="180"/>
    </location>
</feature>
<feature type="compositionally biased region" description="Low complexity" evidence="1">
    <location>
        <begin position="169"/>
        <end position="180"/>
    </location>
</feature>
<dbReference type="Proteomes" id="UP000217211">
    <property type="component" value="Chromosome"/>
</dbReference>
<gene>
    <name evidence="3" type="ORF">SJ05684_c02680</name>
</gene>
<reference evidence="3 4" key="1">
    <citation type="submission" date="2017-08" db="EMBL/GenBank/DDBJ databases">
        <title>Multipartite genome sequences of Sinorhizobium species nodulating soybeans.</title>
        <authorList>
            <person name="Tian C.F."/>
        </authorList>
    </citation>
    <scope>NUCLEOTIDE SEQUENCE [LARGE SCALE GENOMIC DNA]</scope>
    <source>
        <strain evidence="3 4">CCBAU 05684</strain>
    </source>
</reference>
<evidence type="ECO:0000313" key="3">
    <source>
        <dbReference type="EMBL" id="ASY61736.1"/>
    </source>
</evidence>
<feature type="region of interest" description="Disordered" evidence="1">
    <location>
        <begin position="1"/>
        <end position="61"/>
    </location>
</feature>
<dbReference type="KEGG" id="esj:SJ05684_c02680"/>
<feature type="compositionally biased region" description="Basic and acidic residues" evidence="1">
    <location>
        <begin position="430"/>
        <end position="445"/>
    </location>
</feature>
<proteinExistence type="predicted"/>
<dbReference type="InterPro" id="IPR021136">
    <property type="entry name" value="Flagellar_hook_control-like_C"/>
</dbReference>
<keyword evidence="3" id="KW-0969">Cilium</keyword>
<keyword evidence="3" id="KW-0966">Cell projection</keyword>
<evidence type="ECO:0000313" key="4">
    <source>
        <dbReference type="Proteomes" id="UP000217211"/>
    </source>
</evidence>
<dbReference type="EMBL" id="CP023067">
    <property type="protein sequence ID" value="ASY61736.1"/>
    <property type="molecule type" value="Genomic_DNA"/>
</dbReference>
<feature type="compositionally biased region" description="Low complexity" evidence="1">
    <location>
        <begin position="410"/>
        <end position="426"/>
    </location>
</feature>
<dbReference type="AlphaFoldDB" id="A0A249P7D4"/>
<feature type="domain" description="Flagellar hook-length control protein-like C-terminal" evidence="2">
    <location>
        <begin position="337"/>
        <end position="411"/>
    </location>
</feature>
<dbReference type="RefSeq" id="WP_034851821.1">
    <property type="nucleotide sequence ID" value="NZ_AJQT01000016.1"/>
</dbReference>